<reference evidence="1" key="1">
    <citation type="submission" date="2020-04" db="EMBL/GenBank/DDBJ databases">
        <title>A chromosome-scale assembly and high-density genetic map of the yellow drum (Nibea albiflora) genome.</title>
        <authorList>
            <person name="Xu D."/>
            <person name="Zhang W."/>
            <person name="Chen R."/>
            <person name="Tan P."/>
            <person name="Wang L."/>
            <person name="Song H."/>
            <person name="Tian L."/>
            <person name="Zhu Q."/>
            <person name="Wang B."/>
        </authorList>
    </citation>
    <scope>NUCLEOTIDE SEQUENCE</scope>
    <source>
        <strain evidence="1">ZJHYS-2018</strain>
    </source>
</reference>
<keyword evidence="1" id="KW-0371">Homeobox</keyword>
<dbReference type="EMBL" id="CM024802">
    <property type="protein sequence ID" value="KAG8011513.1"/>
    <property type="molecule type" value="Genomic_DNA"/>
</dbReference>
<comment type="caution">
    <text evidence="1">The sequence shown here is derived from an EMBL/GenBank/DDBJ whole genome shotgun (WGS) entry which is preliminary data.</text>
</comment>
<keyword evidence="2" id="KW-1185">Reference proteome</keyword>
<dbReference type="Proteomes" id="UP000805704">
    <property type="component" value="Chromosome 14"/>
</dbReference>
<sequence length="204" mass="22561">MKRARVEHSLEALQLLPTRRVAIPVLVRDGKPCDRITALDLEATLRSGLSLPLCAYSPLLHPAYGPEHAGLPQQHPGVQQLAHMYHWSWYKYCYRYRYKYCYCYSYRYKSVTVTAAAAAAAALGPGGPYHVPHGVPQFSGAVGGFCNGGIGNVGDLPSYQETVRGGGAAAWYGNPEPRYPTSKSRSEPKFKNEPNRPNLPNRQL</sequence>
<keyword evidence="1" id="KW-0238">DNA-binding</keyword>
<organism evidence="1 2">
    <name type="scientific">Nibea albiflora</name>
    <name type="common">Yellow drum</name>
    <name type="synonym">Corvina albiflora</name>
    <dbReference type="NCBI Taxonomy" id="240163"/>
    <lineage>
        <taxon>Eukaryota</taxon>
        <taxon>Metazoa</taxon>
        <taxon>Chordata</taxon>
        <taxon>Craniata</taxon>
        <taxon>Vertebrata</taxon>
        <taxon>Euteleostomi</taxon>
        <taxon>Actinopterygii</taxon>
        <taxon>Neopterygii</taxon>
        <taxon>Teleostei</taxon>
        <taxon>Neoteleostei</taxon>
        <taxon>Acanthomorphata</taxon>
        <taxon>Eupercaria</taxon>
        <taxon>Sciaenidae</taxon>
        <taxon>Nibea</taxon>
    </lineage>
</organism>
<protein>
    <submittedName>
        <fullName evidence="1">Homeobox protein Nkx-2.2a</fullName>
    </submittedName>
</protein>
<evidence type="ECO:0000313" key="1">
    <source>
        <dbReference type="EMBL" id="KAG8011513.1"/>
    </source>
</evidence>
<gene>
    <name evidence="1" type="primary">NKX2.2A.2</name>
    <name evidence="1" type="ORF">GBF38_006351</name>
</gene>
<accession>A0ACB7FAN5</accession>
<evidence type="ECO:0000313" key="2">
    <source>
        <dbReference type="Proteomes" id="UP000805704"/>
    </source>
</evidence>
<proteinExistence type="predicted"/>
<name>A0ACB7FAN5_NIBAL</name>